<sequence length="238" mass="25733">MFLLTSLLAGLLAVSLTIIGVASAPAANYFWSNWSDGKPKLNVKNGAEGKFDITWSGDKGNFVIGKGWSTGSNRNVSFTSLFQPTGNAYLAIYGWTTSPLVEYYIIEAHHSSHHPSDNPEAKILGNLTSDGSVYQIMTKKRVNKPSIIGTATFAQYWSIRYDERPGGGVVNTGNHFRAWEEKGLKMGRHNYMIVAVEGQDSSGKASVEVGVAPKETPVVTEPVPEPQPEPTTVVVGGM</sequence>
<evidence type="ECO:0000256" key="5">
    <source>
        <dbReference type="ARBA" id="ARBA00022651"/>
    </source>
</evidence>
<dbReference type="PROSITE" id="PS00776">
    <property type="entry name" value="GH11_1"/>
    <property type="match status" value="1"/>
</dbReference>
<keyword evidence="7 11" id="KW-0378">Hydrolase</keyword>
<gene>
    <name evidence="16" type="ORF">B0T20DRAFT_2385</name>
</gene>
<comment type="pathway">
    <text evidence="2 11 12">Glycan degradation; xylan degradation.</text>
</comment>
<dbReference type="EMBL" id="JAUTDP010000001">
    <property type="protein sequence ID" value="KAK3402549.1"/>
    <property type="molecule type" value="Genomic_DNA"/>
</dbReference>
<accession>A0AAE0UGH6</accession>
<evidence type="ECO:0000256" key="13">
    <source>
        <dbReference type="SAM" id="MobiDB-lite"/>
    </source>
</evidence>
<keyword evidence="5 11" id="KW-0858">Xylan degradation</keyword>
<comment type="catalytic activity">
    <reaction evidence="1 11 12">
        <text>Endohydrolysis of (1-&gt;4)-beta-D-xylosidic linkages in xylans.</text>
        <dbReference type="EC" id="3.2.1.8"/>
    </reaction>
</comment>
<dbReference type="EC" id="3.2.1.8" evidence="4 11"/>
<evidence type="ECO:0000256" key="2">
    <source>
        <dbReference type="ARBA" id="ARBA00004851"/>
    </source>
</evidence>
<dbReference type="PROSITE" id="PS51761">
    <property type="entry name" value="GH11_3"/>
    <property type="match status" value="1"/>
</dbReference>
<evidence type="ECO:0000256" key="6">
    <source>
        <dbReference type="ARBA" id="ARBA00022729"/>
    </source>
</evidence>
<evidence type="ECO:0000313" key="17">
    <source>
        <dbReference type="Proteomes" id="UP001281003"/>
    </source>
</evidence>
<dbReference type="PANTHER" id="PTHR46828:SF2">
    <property type="entry name" value="ENDO-1,4-BETA-XYLANASE A-RELATED"/>
    <property type="match status" value="1"/>
</dbReference>
<comment type="caution">
    <text evidence="16">The sequence shown here is derived from an EMBL/GenBank/DDBJ whole genome shotgun (WGS) entry which is preliminary data.</text>
</comment>
<dbReference type="PRINTS" id="PR00911">
    <property type="entry name" value="GLHYDRLASE11"/>
</dbReference>
<keyword evidence="6 14" id="KW-0732">Signal</keyword>
<dbReference type="GO" id="GO:0031176">
    <property type="term" value="F:endo-1,4-beta-xylanase activity"/>
    <property type="evidence" value="ECO:0007669"/>
    <property type="project" value="UniProtKB-UniRule"/>
</dbReference>
<dbReference type="AlphaFoldDB" id="A0AAE0UGH6"/>
<comment type="similarity">
    <text evidence="3 11 12">Belongs to the glycosyl hydrolase 11 (cellulase G) family.</text>
</comment>
<evidence type="ECO:0000256" key="12">
    <source>
        <dbReference type="RuleBase" id="RU362015"/>
    </source>
</evidence>
<evidence type="ECO:0000256" key="4">
    <source>
        <dbReference type="ARBA" id="ARBA00012590"/>
    </source>
</evidence>
<protein>
    <recommendedName>
        <fullName evidence="4 11">Endo-1,4-beta-xylanase</fullName>
        <ecNumber evidence="4 11">3.2.1.8</ecNumber>
    </recommendedName>
</protein>
<organism evidence="16 17">
    <name type="scientific">Sordaria brevicollis</name>
    <dbReference type="NCBI Taxonomy" id="83679"/>
    <lineage>
        <taxon>Eukaryota</taxon>
        <taxon>Fungi</taxon>
        <taxon>Dikarya</taxon>
        <taxon>Ascomycota</taxon>
        <taxon>Pezizomycotina</taxon>
        <taxon>Sordariomycetes</taxon>
        <taxon>Sordariomycetidae</taxon>
        <taxon>Sordariales</taxon>
        <taxon>Sordariaceae</taxon>
        <taxon>Sordaria</taxon>
    </lineage>
</organism>
<evidence type="ECO:0000259" key="15">
    <source>
        <dbReference type="PROSITE" id="PS51761"/>
    </source>
</evidence>
<evidence type="ECO:0000256" key="14">
    <source>
        <dbReference type="SAM" id="SignalP"/>
    </source>
</evidence>
<dbReference type="Gene3D" id="2.60.120.180">
    <property type="match status" value="1"/>
</dbReference>
<dbReference type="SUPFAM" id="SSF49899">
    <property type="entry name" value="Concanavalin A-like lectins/glucanases"/>
    <property type="match status" value="1"/>
</dbReference>
<feature type="region of interest" description="Disordered" evidence="13">
    <location>
        <begin position="215"/>
        <end position="238"/>
    </location>
</feature>
<dbReference type="Proteomes" id="UP001281003">
    <property type="component" value="Unassembled WGS sequence"/>
</dbReference>
<evidence type="ECO:0000256" key="3">
    <source>
        <dbReference type="ARBA" id="ARBA00007792"/>
    </source>
</evidence>
<reference evidence="16" key="2">
    <citation type="submission" date="2023-07" db="EMBL/GenBank/DDBJ databases">
        <authorList>
            <consortium name="Lawrence Berkeley National Laboratory"/>
            <person name="Haridas S."/>
            <person name="Hensen N."/>
            <person name="Bonometti L."/>
            <person name="Westerberg I."/>
            <person name="Brannstrom I.O."/>
            <person name="Guillou S."/>
            <person name="Cros-Aarteil S."/>
            <person name="Calhoun S."/>
            <person name="Kuo A."/>
            <person name="Mondo S."/>
            <person name="Pangilinan J."/>
            <person name="Riley R."/>
            <person name="LaButti K."/>
            <person name="Andreopoulos B."/>
            <person name="Lipzen A."/>
            <person name="Chen C."/>
            <person name="Yanf M."/>
            <person name="Daum C."/>
            <person name="Ng V."/>
            <person name="Clum A."/>
            <person name="Steindorff A."/>
            <person name="Ohm R."/>
            <person name="Martin F."/>
            <person name="Silar P."/>
            <person name="Natvig D."/>
            <person name="Lalanne C."/>
            <person name="Gautier V."/>
            <person name="Ament-velasquez S.L."/>
            <person name="Kruys A."/>
            <person name="Hutchinson M.I."/>
            <person name="Powell A.J."/>
            <person name="Barry K."/>
            <person name="Miller A.N."/>
            <person name="Grigoriev I.V."/>
            <person name="Debuchy R."/>
            <person name="Gladieux P."/>
            <person name="Thoren M.H."/>
            <person name="Johannesson H."/>
        </authorList>
    </citation>
    <scope>NUCLEOTIDE SEQUENCE</scope>
    <source>
        <strain evidence="16">FGSC 1904</strain>
    </source>
</reference>
<evidence type="ECO:0000256" key="7">
    <source>
        <dbReference type="ARBA" id="ARBA00022801"/>
    </source>
</evidence>
<proteinExistence type="inferred from homology"/>
<evidence type="ECO:0000256" key="9">
    <source>
        <dbReference type="ARBA" id="ARBA00023295"/>
    </source>
</evidence>
<evidence type="ECO:0000256" key="11">
    <source>
        <dbReference type="PROSITE-ProRule" id="PRU01097"/>
    </source>
</evidence>
<dbReference type="InterPro" id="IPR001137">
    <property type="entry name" value="Glyco_hydro_11"/>
</dbReference>
<evidence type="ECO:0000256" key="8">
    <source>
        <dbReference type="ARBA" id="ARBA00023277"/>
    </source>
</evidence>
<feature type="signal peptide" evidence="14">
    <location>
        <begin position="1"/>
        <end position="23"/>
    </location>
</feature>
<dbReference type="InterPro" id="IPR013320">
    <property type="entry name" value="ConA-like_dom_sf"/>
</dbReference>
<feature type="chain" id="PRO_5041904982" description="Endo-1,4-beta-xylanase" evidence="14">
    <location>
        <begin position="24"/>
        <end position="238"/>
    </location>
</feature>
<dbReference type="InterPro" id="IPR013319">
    <property type="entry name" value="GH11/12"/>
</dbReference>
<keyword evidence="10 11" id="KW-0624">Polysaccharide degradation</keyword>
<keyword evidence="17" id="KW-1185">Reference proteome</keyword>
<evidence type="ECO:0000256" key="1">
    <source>
        <dbReference type="ARBA" id="ARBA00000681"/>
    </source>
</evidence>
<dbReference type="GO" id="GO:0045493">
    <property type="term" value="P:xylan catabolic process"/>
    <property type="evidence" value="ECO:0007669"/>
    <property type="project" value="UniProtKB-UniRule"/>
</dbReference>
<dbReference type="PANTHER" id="PTHR46828">
    <property type="entry name" value="ENDO-1,4-BETA-XYLANASE A-RELATED"/>
    <property type="match status" value="1"/>
</dbReference>
<feature type="domain" description="GH11" evidence="15">
    <location>
        <begin position="17"/>
        <end position="210"/>
    </location>
</feature>
<dbReference type="Pfam" id="PF00457">
    <property type="entry name" value="Glyco_hydro_11"/>
    <property type="match status" value="1"/>
</dbReference>
<reference evidence="16" key="1">
    <citation type="journal article" date="2023" name="Mol. Phylogenet. Evol.">
        <title>Genome-scale phylogeny and comparative genomics of the fungal order Sordariales.</title>
        <authorList>
            <person name="Hensen N."/>
            <person name="Bonometti L."/>
            <person name="Westerberg I."/>
            <person name="Brannstrom I.O."/>
            <person name="Guillou S."/>
            <person name="Cros-Aarteil S."/>
            <person name="Calhoun S."/>
            <person name="Haridas S."/>
            <person name="Kuo A."/>
            <person name="Mondo S."/>
            <person name="Pangilinan J."/>
            <person name="Riley R."/>
            <person name="LaButti K."/>
            <person name="Andreopoulos B."/>
            <person name="Lipzen A."/>
            <person name="Chen C."/>
            <person name="Yan M."/>
            <person name="Daum C."/>
            <person name="Ng V."/>
            <person name="Clum A."/>
            <person name="Steindorff A."/>
            <person name="Ohm R.A."/>
            <person name="Martin F."/>
            <person name="Silar P."/>
            <person name="Natvig D.O."/>
            <person name="Lalanne C."/>
            <person name="Gautier V."/>
            <person name="Ament-Velasquez S.L."/>
            <person name="Kruys A."/>
            <person name="Hutchinson M.I."/>
            <person name="Powell A.J."/>
            <person name="Barry K."/>
            <person name="Miller A.N."/>
            <person name="Grigoriev I.V."/>
            <person name="Debuchy R."/>
            <person name="Gladieux P."/>
            <person name="Hiltunen Thoren M."/>
            <person name="Johannesson H."/>
        </authorList>
    </citation>
    <scope>NUCLEOTIDE SEQUENCE</scope>
    <source>
        <strain evidence="16">FGSC 1904</strain>
    </source>
</reference>
<name>A0AAE0UGH6_SORBR</name>
<feature type="active site" description="Proton donor" evidence="11">
    <location>
        <position position="197"/>
    </location>
</feature>
<evidence type="ECO:0000256" key="10">
    <source>
        <dbReference type="ARBA" id="ARBA00023326"/>
    </source>
</evidence>
<evidence type="ECO:0000313" key="16">
    <source>
        <dbReference type="EMBL" id="KAK3402549.1"/>
    </source>
</evidence>
<keyword evidence="8 11" id="KW-0119">Carbohydrate metabolism</keyword>
<dbReference type="InterPro" id="IPR018208">
    <property type="entry name" value="GH11_AS_1"/>
</dbReference>
<feature type="active site" description="Nucleophile" evidence="11">
    <location>
        <position position="102"/>
    </location>
</feature>
<keyword evidence="9 11" id="KW-0326">Glycosidase</keyword>
<dbReference type="InterPro" id="IPR033123">
    <property type="entry name" value="GH11_dom"/>
</dbReference>